<gene>
    <name evidence="1" type="ORF">EVAR_39722_1</name>
</gene>
<protein>
    <submittedName>
        <fullName evidence="1">Uncharacterized protein</fullName>
    </submittedName>
</protein>
<dbReference type="EMBL" id="BGZK01000481">
    <property type="protein sequence ID" value="GBP46345.1"/>
    <property type="molecule type" value="Genomic_DNA"/>
</dbReference>
<sequence>MTSVSSIATMAYIGDFELTALVDCDNFAALDTLTFCDAGASWESVYLTVRQGGVVGGVFSDVAMAVTGAVGVTERVPGKTEINAFGFLYNRRTKPGPYVANRRGWREFRFCTWVNPSLSESFRSLESSLYEMELNSSDIRDSEGRLVDSLLGLEIEVTAFREKILESIVHCGSRECPAVVRRFRRSYGQSVRPAHVCPTCTDFKLPEVTQAKNDGACSSLHTSLLSVWFSDTKNTDEHIKHVDTYCIYGALQRAGLEPRRDDD</sequence>
<evidence type="ECO:0000313" key="1">
    <source>
        <dbReference type="EMBL" id="GBP46345.1"/>
    </source>
</evidence>
<name>A0A4C1W872_EUMVA</name>
<accession>A0A4C1W872</accession>
<dbReference type="Proteomes" id="UP000299102">
    <property type="component" value="Unassembled WGS sequence"/>
</dbReference>
<keyword evidence="2" id="KW-1185">Reference proteome</keyword>
<comment type="caution">
    <text evidence="1">The sequence shown here is derived from an EMBL/GenBank/DDBJ whole genome shotgun (WGS) entry which is preliminary data.</text>
</comment>
<organism evidence="1 2">
    <name type="scientific">Eumeta variegata</name>
    <name type="common">Bagworm moth</name>
    <name type="synonym">Eumeta japonica</name>
    <dbReference type="NCBI Taxonomy" id="151549"/>
    <lineage>
        <taxon>Eukaryota</taxon>
        <taxon>Metazoa</taxon>
        <taxon>Ecdysozoa</taxon>
        <taxon>Arthropoda</taxon>
        <taxon>Hexapoda</taxon>
        <taxon>Insecta</taxon>
        <taxon>Pterygota</taxon>
        <taxon>Neoptera</taxon>
        <taxon>Endopterygota</taxon>
        <taxon>Lepidoptera</taxon>
        <taxon>Glossata</taxon>
        <taxon>Ditrysia</taxon>
        <taxon>Tineoidea</taxon>
        <taxon>Psychidae</taxon>
        <taxon>Oiketicinae</taxon>
        <taxon>Eumeta</taxon>
    </lineage>
</organism>
<dbReference type="AlphaFoldDB" id="A0A4C1W872"/>
<reference evidence="1 2" key="1">
    <citation type="journal article" date="2019" name="Commun. Biol.">
        <title>The bagworm genome reveals a unique fibroin gene that provides high tensile strength.</title>
        <authorList>
            <person name="Kono N."/>
            <person name="Nakamura H."/>
            <person name="Ohtoshi R."/>
            <person name="Tomita M."/>
            <person name="Numata K."/>
            <person name="Arakawa K."/>
        </authorList>
    </citation>
    <scope>NUCLEOTIDE SEQUENCE [LARGE SCALE GENOMIC DNA]</scope>
</reference>
<evidence type="ECO:0000313" key="2">
    <source>
        <dbReference type="Proteomes" id="UP000299102"/>
    </source>
</evidence>
<proteinExistence type="predicted"/>